<dbReference type="SUPFAM" id="SSF52540">
    <property type="entry name" value="P-loop containing nucleoside triphosphate hydrolases"/>
    <property type="match status" value="1"/>
</dbReference>
<dbReference type="RefSeq" id="WP_083049912.1">
    <property type="nucleotide sequence ID" value="NZ_CAXXQO010000003.1"/>
</dbReference>
<reference evidence="9 10" key="1">
    <citation type="submission" date="2017-03" db="EMBL/GenBank/DDBJ databases">
        <title>Draft Genome sequence of Marispirochaeta sp. strain JC444.</title>
        <authorList>
            <person name="Shivani Y."/>
            <person name="Subhash Y."/>
            <person name="Sasikala C."/>
            <person name="Ramana C."/>
        </authorList>
    </citation>
    <scope>NUCLEOTIDE SEQUENCE [LARGE SCALE GENOMIC DNA]</scope>
    <source>
        <strain evidence="9 10">JC444</strain>
    </source>
</reference>
<keyword evidence="3" id="KW-0813">Transport</keyword>
<dbReference type="GO" id="GO:0015833">
    <property type="term" value="P:peptide transport"/>
    <property type="evidence" value="ECO:0007669"/>
    <property type="project" value="InterPro"/>
</dbReference>
<dbReference type="GO" id="GO:0016887">
    <property type="term" value="F:ATP hydrolysis activity"/>
    <property type="evidence" value="ECO:0007669"/>
    <property type="project" value="InterPro"/>
</dbReference>
<dbReference type="InterPro" id="IPR003593">
    <property type="entry name" value="AAA+_ATPase"/>
</dbReference>
<proteinExistence type="inferred from homology"/>
<comment type="similarity">
    <text evidence="2">Belongs to the ABC transporter superfamily.</text>
</comment>
<dbReference type="InterPro" id="IPR013563">
    <property type="entry name" value="Oligopep_ABC_C"/>
</dbReference>
<evidence type="ECO:0000256" key="6">
    <source>
        <dbReference type="ARBA" id="ARBA00022840"/>
    </source>
</evidence>
<dbReference type="FunFam" id="3.40.50.300:FF:000016">
    <property type="entry name" value="Oligopeptide ABC transporter ATP-binding component"/>
    <property type="match status" value="1"/>
</dbReference>
<comment type="caution">
    <text evidence="9">The sequence shown here is derived from an EMBL/GenBank/DDBJ whole genome shotgun (WGS) entry which is preliminary data.</text>
</comment>
<dbReference type="PANTHER" id="PTHR43297:SF2">
    <property type="entry name" value="DIPEPTIDE TRANSPORT ATP-BINDING PROTEIN DPPD"/>
    <property type="match status" value="1"/>
</dbReference>
<dbReference type="SMART" id="SM00382">
    <property type="entry name" value="AAA"/>
    <property type="match status" value="1"/>
</dbReference>
<dbReference type="CDD" id="cd03257">
    <property type="entry name" value="ABC_NikE_OppD_transporters"/>
    <property type="match status" value="1"/>
</dbReference>
<evidence type="ECO:0000256" key="5">
    <source>
        <dbReference type="ARBA" id="ARBA00022741"/>
    </source>
</evidence>
<keyword evidence="5" id="KW-0547">Nucleotide-binding</keyword>
<dbReference type="Proteomes" id="UP000192343">
    <property type="component" value="Unassembled WGS sequence"/>
</dbReference>
<dbReference type="GO" id="GO:0005886">
    <property type="term" value="C:plasma membrane"/>
    <property type="evidence" value="ECO:0007669"/>
    <property type="project" value="UniProtKB-SubCell"/>
</dbReference>
<keyword evidence="6 9" id="KW-0067">ATP-binding</keyword>
<sequence>MQTTEKQKTDKQNSADTMIDVKGLSVNFYTQRGVVKAVRNLSFSIPNGKTLALVGESGCGKSVTAHSINQLLPVPPGKIVSGEIWFKGEDLLKKSEKEMQKIRGEKISMIFQEPMTSLNPVFSVGKQIADVFLTHHALSKAEAWERAVELLNLVKIPSPAKRAESYPHQLSGGMRQRAMIAMALASPDPGLMIADEPTTALDVTIQAQILDLMVSLQQRIGMSLLLITHDMGVVAETADHVVVMYAGRKVEEGDVFSLFREPSHPYTLGLMNSLPSNEKYRGAVRLEAIPGTVPDLLSIGEGCPFMNRCRYATEICGKEFPDETRLSEDHSAWCHNLSAVKESKE</sequence>
<evidence type="ECO:0000313" key="9">
    <source>
        <dbReference type="EMBL" id="ORC35626.1"/>
    </source>
</evidence>
<evidence type="ECO:0000256" key="3">
    <source>
        <dbReference type="ARBA" id="ARBA00022448"/>
    </source>
</evidence>
<comment type="subcellular location">
    <subcellularLocation>
        <location evidence="1">Cell inner membrane</location>
        <topology evidence="1">Peripheral membrane protein</topology>
    </subcellularLocation>
</comment>
<dbReference type="STRING" id="1963862.B4O97_08250"/>
<feature type="domain" description="ABC transporter" evidence="8">
    <location>
        <begin position="21"/>
        <end position="271"/>
    </location>
</feature>
<dbReference type="NCBIfam" id="TIGR01727">
    <property type="entry name" value="oligo_HPY"/>
    <property type="match status" value="1"/>
</dbReference>
<keyword evidence="10" id="KW-1185">Reference proteome</keyword>
<dbReference type="PANTHER" id="PTHR43297">
    <property type="entry name" value="OLIGOPEPTIDE TRANSPORT ATP-BINDING PROTEIN APPD"/>
    <property type="match status" value="1"/>
</dbReference>
<protein>
    <submittedName>
        <fullName evidence="9">Dipeptide ABC transporter ATP-binding protein DppD</fullName>
    </submittedName>
</protein>
<dbReference type="Pfam" id="PF08352">
    <property type="entry name" value="oligo_HPY"/>
    <property type="match status" value="1"/>
</dbReference>
<dbReference type="GO" id="GO:0005524">
    <property type="term" value="F:ATP binding"/>
    <property type="evidence" value="ECO:0007669"/>
    <property type="project" value="UniProtKB-KW"/>
</dbReference>
<accession>A0A1Y1RZQ9</accession>
<gene>
    <name evidence="9" type="primary">dppD</name>
    <name evidence="9" type="ORF">B4O97_08250</name>
</gene>
<organism evidence="9 10">
    <name type="scientific">Marispirochaeta aestuarii</name>
    <dbReference type="NCBI Taxonomy" id="1963862"/>
    <lineage>
        <taxon>Bacteria</taxon>
        <taxon>Pseudomonadati</taxon>
        <taxon>Spirochaetota</taxon>
        <taxon>Spirochaetia</taxon>
        <taxon>Spirochaetales</taxon>
        <taxon>Spirochaetaceae</taxon>
        <taxon>Marispirochaeta</taxon>
    </lineage>
</organism>
<dbReference type="EMBL" id="MWQY01000008">
    <property type="protein sequence ID" value="ORC35626.1"/>
    <property type="molecule type" value="Genomic_DNA"/>
</dbReference>
<evidence type="ECO:0000256" key="4">
    <source>
        <dbReference type="ARBA" id="ARBA00022475"/>
    </source>
</evidence>
<keyword evidence="4" id="KW-1003">Cell membrane</keyword>
<evidence type="ECO:0000313" key="10">
    <source>
        <dbReference type="Proteomes" id="UP000192343"/>
    </source>
</evidence>
<keyword evidence="7" id="KW-0472">Membrane</keyword>
<name>A0A1Y1RZQ9_9SPIO</name>
<dbReference type="InterPro" id="IPR050388">
    <property type="entry name" value="ABC_Ni/Peptide_Import"/>
</dbReference>
<dbReference type="InterPro" id="IPR027417">
    <property type="entry name" value="P-loop_NTPase"/>
</dbReference>
<dbReference type="InterPro" id="IPR017871">
    <property type="entry name" value="ABC_transporter-like_CS"/>
</dbReference>
<dbReference type="PROSITE" id="PS50893">
    <property type="entry name" value="ABC_TRANSPORTER_2"/>
    <property type="match status" value="1"/>
</dbReference>
<dbReference type="AlphaFoldDB" id="A0A1Y1RZQ9"/>
<dbReference type="Gene3D" id="3.40.50.300">
    <property type="entry name" value="P-loop containing nucleotide triphosphate hydrolases"/>
    <property type="match status" value="1"/>
</dbReference>
<dbReference type="InterPro" id="IPR003439">
    <property type="entry name" value="ABC_transporter-like_ATP-bd"/>
</dbReference>
<dbReference type="OrthoDB" id="337094at2"/>
<evidence type="ECO:0000256" key="2">
    <source>
        <dbReference type="ARBA" id="ARBA00005417"/>
    </source>
</evidence>
<dbReference type="Pfam" id="PF00005">
    <property type="entry name" value="ABC_tran"/>
    <property type="match status" value="1"/>
</dbReference>
<evidence type="ECO:0000259" key="8">
    <source>
        <dbReference type="PROSITE" id="PS50893"/>
    </source>
</evidence>
<dbReference type="PROSITE" id="PS00211">
    <property type="entry name" value="ABC_TRANSPORTER_1"/>
    <property type="match status" value="1"/>
</dbReference>
<evidence type="ECO:0000256" key="7">
    <source>
        <dbReference type="ARBA" id="ARBA00023136"/>
    </source>
</evidence>
<evidence type="ECO:0000256" key="1">
    <source>
        <dbReference type="ARBA" id="ARBA00004417"/>
    </source>
</evidence>